<proteinExistence type="predicted"/>
<organism evidence="3 4">
    <name type="scientific">Bifidobacterium avesanii</name>
    <dbReference type="NCBI Taxonomy" id="1798157"/>
    <lineage>
        <taxon>Bacteria</taxon>
        <taxon>Bacillati</taxon>
        <taxon>Actinomycetota</taxon>
        <taxon>Actinomycetes</taxon>
        <taxon>Bifidobacteriales</taxon>
        <taxon>Bifidobacteriaceae</taxon>
        <taxon>Bifidobacterium</taxon>
    </lineage>
</organism>
<dbReference type="InterPro" id="IPR011703">
    <property type="entry name" value="ATPase_AAA-3"/>
</dbReference>
<feature type="region of interest" description="Disordered" evidence="1">
    <location>
        <begin position="118"/>
        <end position="156"/>
    </location>
</feature>
<dbReference type="GO" id="GO:0005524">
    <property type="term" value="F:ATP binding"/>
    <property type="evidence" value="ECO:0007669"/>
    <property type="project" value="InterPro"/>
</dbReference>
<dbReference type="AlphaFoldDB" id="A0A7K3TIL6"/>
<dbReference type="InterPro" id="IPR027417">
    <property type="entry name" value="P-loop_NTPase"/>
</dbReference>
<dbReference type="CDD" id="cd00009">
    <property type="entry name" value="AAA"/>
    <property type="match status" value="1"/>
</dbReference>
<sequence>MNRRAANSPALERLRAMSNAGNDAGNDAGNNAGNAGDIGGMADPDATRITGIALAATDPDATRISGMAATDPDATRIRPAAPATPLIPAKPRMRHAARRATDDAWDDGTIVSDANDATRVTGTGRAVPRRAAPSPGASSPPVHGNPAGAPVTAPPASTSAAVEPAIAAVPANATVPPDAHPVSASPVPPADAELLAFQRTFELLLDAVGSVVVGKERAIRHCLLTLLAGGHLLLEDVPGTGKTLLARALARTVDMPFRRIQFTPDLLPGDVTGVTVLDRDTGTFSFRKGPVFASIVLADEINRASPKTQSALLEVMEERHVTVDGVAHAVPSPFMVVATQNPVDQIGTYRLPEAQLDRFMLSTSIGHPDREASLDILRRDGAGTACGR</sequence>
<dbReference type="GO" id="GO:0016887">
    <property type="term" value="F:ATP hydrolysis activity"/>
    <property type="evidence" value="ECO:0007669"/>
    <property type="project" value="InterPro"/>
</dbReference>
<feature type="domain" description="ATPase AAA-3" evidence="2">
    <location>
        <begin position="231"/>
        <end position="361"/>
    </location>
</feature>
<comment type="caution">
    <text evidence="3">The sequence shown here is derived from an EMBL/GenBank/DDBJ whole genome shotgun (WGS) entry which is preliminary data.</text>
</comment>
<dbReference type="PANTHER" id="PTHR42759">
    <property type="entry name" value="MOXR FAMILY PROTEIN"/>
    <property type="match status" value="1"/>
</dbReference>
<dbReference type="Gene3D" id="3.40.50.300">
    <property type="entry name" value="P-loop containing nucleotide triphosphate hydrolases"/>
    <property type="match status" value="1"/>
</dbReference>
<keyword evidence="4" id="KW-1185">Reference proteome</keyword>
<dbReference type="Pfam" id="PF07726">
    <property type="entry name" value="AAA_3"/>
    <property type="match status" value="1"/>
</dbReference>
<accession>A0A7K3TIL6</accession>
<protein>
    <submittedName>
        <fullName evidence="3">AAA domain-containing protein</fullName>
    </submittedName>
</protein>
<dbReference type="EMBL" id="WHZY01000007">
    <property type="protein sequence ID" value="NEG78539.1"/>
    <property type="molecule type" value="Genomic_DNA"/>
</dbReference>
<dbReference type="PANTHER" id="PTHR42759:SF1">
    <property type="entry name" value="MAGNESIUM-CHELATASE SUBUNIT CHLD"/>
    <property type="match status" value="1"/>
</dbReference>
<feature type="compositionally biased region" description="Low complexity" evidence="1">
    <location>
        <begin position="124"/>
        <end position="156"/>
    </location>
</feature>
<dbReference type="InterPro" id="IPR050764">
    <property type="entry name" value="CbbQ/NirQ/NorQ/GpvN"/>
</dbReference>
<evidence type="ECO:0000256" key="1">
    <source>
        <dbReference type="SAM" id="MobiDB-lite"/>
    </source>
</evidence>
<feature type="region of interest" description="Disordered" evidence="1">
    <location>
        <begin position="16"/>
        <end position="43"/>
    </location>
</feature>
<evidence type="ECO:0000313" key="4">
    <source>
        <dbReference type="Proteomes" id="UP000469763"/>
    </source>
</evidence>
<gene>
    <name evidence="3" type="ORF">GFD22_06070</name>
</gene>
<dbReference type="Proteomes" id="UP000469763">
    <property type="component" value="Unassembled WGS sequence"/>
</dbReference>
<dbReference type="SUPFAM" id="SSF52540">
    <property type="entry name" value="P-loop containing nucleoside triphosphate hydrolases"/>
    <property type="match status" value="1"/>
</dbReference>
<dbReference type="OrthoDB" id="9808397at2"/>
<name>A0A7K3TIL6_9BIFI</name>
<feature type="compositionally biased region" description="Low complexity" evidence="1">
    <location>
        <begin position="19"/>
        <end position="43"/>
    </location>
</feature>
<evidence type="ECO:0000313" key="3">
    <source>
        <dbReference type="EMBL" id="NEG78539.1"/>
    </source>
</evidence>
<evidence type="ECO:0000259" key="2">
    <source>
        <dbReference type="Pfam" id="PF07726"/>
    </source>
</evidence>
<reference evidence="3 4" key="1">
    <citation type="submission" date="2019-10" db="EMBL/GenBank/DDBJ databases">
        <title>Bifidobacterium from non-human primates.</title>
        <authorList>
            <person name="Modesto M."/>
        </authorList>
    </citation>
    <scope>NUCLEOTIDE SEQUENCE [LARGE SCALE GENOMIC DNA]</scope>
    <source>
        <strain evidence="3 4">TREC</strain>
    </source>
</reference>